<dbReference type="AlphaFoldDB" id="A0A8I0AA96"/>
<dbReference type="Pfam" id="PF06245">
    <property type="entry name" value="DUF1015"/>
    <property type="match status" value="1"/>
</dbReference>
<organism evidence="1 2">
    <name type="scientific">Blautia segnis</name>
    <dbReference type="NCBI Taxonomy" id="2763030"/>
    <lineage>
        <taxon>Bacteria</taxon>
        <taxon>Bacillati</taxon>
        <taxon>Bacillota</taxon>
        <taxon>Clostridia</taxon>
        <taxon>Lachnospirales</taxon>
        <taxon>Lachnospiraceae</taxon>
        <taxon>Blautia</taxon>
    </lineage>
</organism>
<dbReference type="PANTHER" id="PTHR36454">
    <property type="entry name" value="LMO2823 PROTEIN"/>
    <property type="match status" value="1"/>
</dbReference>
<accession>A0A8I0AA96</accession>
<dbReference type="PIRSF" id="PIRSF033563">
    <property type="entry name" value="UCP033563"/>
    <property type="match status" value="1"/>
</dbReference>
<dbReference type="RefSeq" id="WP_021926922.1">
    <property type="nucleotide sequence ID" value="NZ_JACOOT010000015.1"/>
</dbReference>
<keyword evidence="2" id="KW-1185">Reference proteome</keyword>
<proteinExistence type="predicted"/>
<dbReference type="EMBL" id="JACOOT010000015">
    <property type="protein sequence ID" value="MBC5650890.1"/>
    <property type="molecule type" value="Genomic_DNA"/>
</dbReference>
<comment type="caution">
    <text evidence="1">The sequence shown here is derived from an EMBL/GenBank/DDBJ whole genome shotgun (WGS) entry which is preliminary data.</text>
</comment>
<dbReference type="InterPro" id="IPR008323">
    <property type="entry name" value="UCP033563"/>
</dbReference>
<gene>
    <name evidence="1" type="ORF">H8S54_07165</name>
</gene>
<sequence>MAVFRAFKALRPAREKAAAVAALPYDVVSREEAAAIGKENPDSFLHVDRAEMDLPADAGLYDPEVYKKAKENLLQMEEKGILSQDHKPCYYIYELVRKGKVQTGIAGCASIDDYLNNVVKKHELTRSDKELDRINHVDVCDANTGPIYLACRYTDRLSGLLAQWKKDHLAEYDFTEEDEITHRVWVIDEDEAIALIREEMEKIPALYIADGHHRAASAVKVGLKRREENPGYTGDEEFNFFLSVVFPYDQLTILAYNRVVKDLNGQTPEQVLSRIKEKFDMTIVPGFPAKPVEKHCFGLYLDGFWYLLKAKPELYEGKDVVGQLDSQLLQEQVLAPILGIGDSRTDKRISFVGGSHKLRELQAMADKSRGIAFALYPTSMEDLMQIADENKLMPPKSTWFEPKLRSGIFIHKLCQR</sequence>
<reference evidence="1 2" key="1">
    <citation type="submission" date="2020-08" db="EMBL/GenBank/DDBJ databases">
        <title>Genome public.</title>
        <authorList>
            <person name="Liu C."/>
            <person name="Sun Q."/>
        </authorList>
    </citation>
    <scope>NUCLEOTIDE SEQUENCE [LARGE SCALE GENOMIC DNA]</scope>
    <source>
        <strain evidence="1 2">BX17</strain>
    </source>
</reference>
<evidence type="ECO:0000313" key="1">
    <source>
        <dbReference type="EMBL" id="MBC5650890.1"/>
    </source>
</evidence>
<evidence type="ECO:0000313" key="2">
    <source>
        <dbReference type="Proteomes" id="UP000652847"/>
    </source>
</evidence>
<protein>
    <submittedName>
        <fullName evidence="1">DUF1015 domain-containing protein</fullName>
    </submittedName>
</protein>
<name>A0A8I0AA96_9FIRM</name>
<dbReference type="PANTHER" id="PTHR36454:SF1">
    <property type="entry name" value="DUF1015 DOMAIN-CONTAINING PROTEIN"/>
    <property type="match status" value="1"/>
</dbReference>
<dbReference type="Proteomes" id="UP000652847">
    <property type="component" value="Unassembled WGS sequence"/>
</dbReference>